<dbReference type="SMART" id="SM00487">
    <property type="entry name" value="DEXDc"/>
    <property type="match status" value="1"/>
</dbReference>
<dbReference type="InterPro" id="IPR027417">
    <property type="entry name" value="P-loop_NTPase"/>
</dbReference>
<dbReference type="PANTHER" id="PTHR47959:SF21">
    <property type="entry name" value="DEAD-BOX HELICASE 56"/>
    <property type="match status" value="1"/>
</dbReference>
<keyword evidence="10" id="KW-0539">Nucleus</keyword>
<dbReference type="PANTHER" id="PTHR47959">
    <property type="entry name" value="ATP-DEPENDENT RNA HELICASE RHLE-RELATED"/>
    <property type="match status" value="1"/>
</dbReference>
<evidence type="ECO:0000256" key="14">
    <source>
        <dbReference type="SAM" id="MobiDB-lite"/>
    </source>
</evidence>
<feature type="compositionally biased region" description="Basic and acidic residues" evidence="14">
    <location>
        <begin position="342"/>
        <end position="357"/>
    </location>
</feature>
<dbReference type="InterPro" id="IPR050079">
    <property type="entry name" value="DEAD_box_RNA_helicase"/>
</dbReference>
<evidence type="ECO:0000256" key="9">
    <source>
        <dbReference type="ARBA" id="ARBA00022884"/>
    </source>
</evidence>
<name>A0AAD9I2N1_9PEZI</name>
<accession>A0AAD9I2N1</accession>
<dbReference type="EMBL" id="JAQQPM010000003">
    <property type="protein sequence ID" value="KAK2069504.1"/>
    <property type="molecule type" value="Genomic_DNA"/>
</dbReference>
<dbReference type="CDD" id="cd17961">
    <property type="entry name" value="DEADc_DDX56"/>
    <property type="match status" value="1"/>
</dbReference>
<sequence length="624" mass="69738">MKRKLDENNEAQPVTEAKIQTSSTMPSAPEPTFVDLGLDPRLVQAVALQNFERPTPVQRNAIPLALNGKDVMAKAPCGSGKTAAYVLPVLSSILSRKAIDPSKSTSALILAPTRELSAQITKDVEKFTAFCAKDVRVANLTDKLPDVLRSILATSPDVIITTPASAAQQVESGSLLVQRLSHLVLDEADLVLSYGYSEDLEKLARLVPKTAQIIMMSATLTDELDALNGIFGRHPTLLDLEDTETTAERLTQFVVTCGEDEKFLLLYVILKLQLLKGGKFLIFVADIDRSYRLKLFLEHFGIRSCILNSELPVNSRIHVVEEFNRGIYDIIIASDEKNEMFRDEEKAGNDATEEGKKVNKPKKGGPAGEPGTEKQPAEKKRKGRKQDREYGVSRGIDFKNVAAVINFDLPTSSSSYSHRIGRTARAGKSGIALSFVVPKDRYRKHMPTTVASAEHDEKVLQKIIKKQAASGREVKPYHFDMSQVDAFRYRMNDALRAVTKVAIREARTRELRKELLNSEKLKRYFEENPDQLRHLSRHDNDLRTSRQLPHLRHVPDYLLPREGKQALTADEVGFVPFRKEGGKTRGQKRGKGGRTHGNPGRFKSNAGVRKRDPLKTFRGKRKTK</sequence>
<dbReference type="CDD" id="cd18787">
    <property type="entry name" value="SF2_C_DEAD"/>
    <property type="match status" value="1"/>
</dbReference>
<evidence type="ECO:0000259" key="15">
    <source>
        <dbReference type="PROSITE" id="PS51192"/>
    </source>
</evidence>
<feature type="region of interest" description="Disordered" evidence="14">
    <location>
        <begin position="342"/>
        <end position="390"/>
    </location>
</feature>
<dbReference type="PROSITE" id="PS51192">
    <property type="entry name" value="HELICASE_ATP_BIND_1"/>
    <property type="match status" value="1"/>
</dbReference>
<dbReference type="GO" id="GO:0003723">
    <property type="term" value="F:RNA binding"/>
    <property type="evidence" value="ECO:0007669"/>
    <property type="project" value="UniProtKB-KW"/>
</dbReference>
<evidence type="ECO:0000259" key="17">
    <source>
        <dbReference type="PROSITE" id="PS51195"/>
    </source>
</evidence>
<dbReference type="SMART" id="SM00490">
    <property type="entry name" value="HELICc"/>
    <property type="match status" value="1"/>
</dbReference>
<feature type="domain" description="DEAD-box RNA helicase Q" evidence="17">
    <location>
        <begin position="31"/>
        <end position="59"/>
    </location>
</feature>
<organism evidence="18 19">
    <name type="scientific">Phyllachora maydis</name>
    <dbReference type="NCBI Taxonomy" id="1825666"/>
    <lineage>
        <taxon>Eukaryota</taxon>
        <taxon>Fungi</taxon>
        <taxon>Dikarya</taxon>
        <taxon>Ascomycota</taxon>
        <taxon>Pezizomycotina</taxon>
        <taxon>Sordariomycetes</taxon>
        <taxon>Sordariomycetidae</taxon>
        <taxon>Phyllachorales</taxon>
        <taxon>Phyllachoraceae</taxon>
        <taxon>Phyllachora</taxon>
    </lineage>
</organism>
<evidence type="ECO:0000256" key="1">
    <source>
        <dbReference type="ARBA" id="ARBA00003706"/>
    </source>
</evidence>
<comment type="catalytic activity">
    <reaction evidence="12">
        <text>ATP + H2O = ADP + phosphate + H(+)</text>
        <dbReference type="Rhea" id="RHEA:13065"/>
        <dbReference type="ChEBI" id="CHEBI:15377"/>
        <dbReference type="ChEBI" id="CHEBI:15378"/>
        <dbReference type="ChEBI" id="CHEBI:30616"/>
        <dbReference type="ChEBI" id="CHEBI:43474"/>
        <dbReference type="ChEBI" id="CHEBI:456216"/>
        <dbReference type="EC" id="3.6.4.13"/>
    </reaction>
</comment>
<feature type="region of interest" description="Disordered" evidence="14">
    <location>
        <begin position="577"/>
        <end position="624"/>
    </location>
</feature>
<feature type="region of interest" description="Disordered" evidence="14">
    <location>
        <begin position="1"/>
        <end position="32"/>
    </location>
</feature>
<evidence type="ECO:0000256" key="4">
    <source>
        <dbReference type="ARBA" id="ARBA00022517"/>
    </source>
</evidence>
<comment type="similarity">
    <text evidence="11">Belongs to the DEAD box helicase family. DDX56/DBP9 subfamily.</text>
</comment>
<comment type="caution">
    <text evidence="18">The sequence shown here is derived from an EMBL/GenBank/DDBJ whole genome shotgun (WGS) entry which is preliminary data.</text>
</comment>
<evidence type="ECO:0000259" key="16">
    <source>
        <dbReference type="PROSITE" id="PS51194"/>
    </source>
</evidence>
<evidence type="ECO:0000256" key="2">
    <source>
        <dbReference type="ARBA" id="ARBA00004123"/>
    </source>
</evidence>
<evidence type="ECO:0000256" key="7">
    <source>
        <dbReference type="ARBA" id="ARBA00022806"/>
    </source>
</evidence>
<evidence type="ECO:0000256" key="5">
    <source>
        <dbReference type="ARBA" id="ARBA00022741"/>
    </source>
</evidence>
<dbReference type="InterPro" id="IPR014014">
    <property type="entry name" value="RNA_helicase_DEAD_Q_motif"/>
</dbReference>
<feature type="compositionally biased region" description="Basic residues" evidence="14">
    <location>
        <begin position="585"/>
        <end position="594"/>
    </location>
</feature>
<dbReference type="GO" id="GO:0005524">
    <property type="term" value="F:ATP binding"/>
    <property type="evidence" value="ECO:0007669"/>
    <property type="project" value="UniProtKB-KW"/>
</dbReference>
<dbReference type="GO" id="GO:0005829">
    <property type="term" value="C:cytosol"/>
    <property type="evidence" value="ECO:0007669"/>
    <property type="project" value="TreeGrafter"/>
</dbReference>
<evidence type="ECO:0000256" key="8">
    <source>
        <dbReference type="ARBA" id="ARBA00022840"/>
    </source>
</evidence>
<keyword evidence="6" id="KW-0378">Hydrolase</keyword>
<keyword evidence="19" id="KW-1185">Reference proteome</keyword>
<evidence type="ECO:0000313" key="19">
    <source>
        <dbReference type="Proteomes" id="UP001217918"/>
    </source>
</evidence>
<evidence type="ECO:0000256" key="13">
    <source>
        <dbReference type="PROSITE-ProRule" id="PRU00552"/>
    </source>
</evidence>
<dbReference type="GO" id="GO:0005634">
    <property type="term" value="C:nucleus"/>
    <property type="evidence" value="ECO:0007669"/>
    <property type="project" value="UniProtKB-SubCell"/>
</dbReference>
<protein>
    <recommendedName>
        <fullName evidence="3">RNA helicase</fullName>
        <ecNumber evidence="3">3.6.4.13</ecNumber>
    </recommendedName>
</protein>
<evidence type="ECO:0000256" key="6">
    <source>
        <dbReference type="ARBA" id="ARBA00022801"/>
    </source>
</evidence>
<comment type="subcellular location">
    <subcellularLocation>
        <location evidence="2">Nucleus</location>
    </subcellularLocation>
</comment>
<dbReference type="PROSITE" id="PS51194">
    <property type="entry name" value="HELICASE_CTER"/>
    <property type="match status" value="1"/>
</dbReference>
<evidence type="ECO:0000256" key="12">
    <source>
        <dbReference type="ARBA" id="ARBA00047984"/>
    </source>
</evidence>
<dbReference type="Pfam" id="PF00270">
    <property type="entry name" value="DEAD"/>
    <property type="match status" value="1"/>
</dbReference>
<feature type="domain" description="Helicase C-terminal" evidence="16">
    <location>
        <begin position="249"/>
        <end position="482"/>
    </location>
</feature>
<dbReference type="Pfam" id="PF00271">
    <property type="entry name" value="Helicase_C"/>
    <property type="match status" value="2"/>
</dbReference>
<dbReference type="AlphaFoldDB" id="A0AAD9I2N1"/>
<keyword evidence="8" id="KW-0067">ATP-binding</keyword>
<gene>
    <name evidence="18" type="ORF">P8C59_004083</name>
</gene>
<evidence type="ECO:0000256" key="10">
    <source>
        <dbReference type="ARBA" id="ARBA00023242"/>
    </source>
</evidence>
<feature type="short sequence motif" description="Q motif" evidence="13">
    <location>
        <begin position="31"/>
        <end position="59"/>
    </location>
</feature>
<keyword evidence="9" id="KW-0694">RNA-binding</keyword>
<dbReference type="InterPro" id="IPR014001">
    <property type="entry name" value="Helicase_ATP-bd"/>
</dbReference>
<dbReference type="InterPro" id="IPR001650">
    <property type="entry name" value="Helicase_C-like"/>
</dbReference>
<dbReference type="GO" id="GO:0010467">
    <property type="term" value="P:gene expression"/>
    <property type="evidence" value="ECO:0007669"/>
    <property type="project" value="UniProtKB-ARBA"/>
</dbReference>
<proteinExistence type="inferred from homology"/>
<reference evidence="18" key="1">
    <citation type="journal article" date="2023" name="Mol. Plant Microbe Interact.">
        <title>Elucidating the Obligate Nature and Biological Capacity of an Invasive Fungal Corn Pathogen.</title>
        <authorList>
            <person name="MacCready J.S."/>
            <person name="Roggenkamp E.M."/>
            <person name="Gdanetz K."/>
            <person name="Chilvers M.I."/>
        </authorList>
    </citation>
    <scope>NUCLEOTIDE SEQUENCE</scope>
    <source>
        <strain evidence="18">PM02</strain>
    </source>
</reference>
<evidence type="ECO:0000256" key="3">
    <source>
        <dbReference type="ARBA" id="ARBA00012552"/>
    </source>
</evidence>
<dbReference type="Gene3D" id="3.40.50.300">
    <property type="entry name" value="P-loop containing nucleotide triphosphate hydrolases"/>
    <property type="match status" value="2"/>
</dbReference>
<dbReference type="GO" id="GO:0042254">
    <property type="term" value="P:ribosome biogenesis"/>
    <property type="evidence" value="ECO:0007669"/>
    <property type="project" value="UniProtKB-KW"/>
</dbReference>
<dbReference type="PROSITE" id="PS51195">
    <property type="entry name" value="Q_MOTIF"/>
    <property type="match status" value="1"/>
</dbReference>
<feature type="domain" description="Helicase ATP-binding" evidence="15">
    <location>
        <begin position="62"/>
        <end position="238"/>
    </location>
</feature>
<evidence type="ECO:0000256" key="11">
    <source>
        <dbReference type="ARBA" id="ARBA00038041"/>
    </source>
</evidence>
<dbReference type="InterPro" id="IPR011545">
    <property type="entry name" value="DEAD/DEAH_box_helicase_dom"/>
</dbReference>
<dbReference type="GO" id="GO:0003724">
    <property type="term" value="F:RNA helicase activity"/>
    <property type="evidence" value="ECO:0007669"/>
    <property type="project" value="UniProtKB-EC"/>
</dbReference>
<comment type="function">
    <text evidence="1">ATP-binding RNA helicase involved in the biogenesis of 60S ribosomal subunits and is required for the normal formation of 25S and 5.8S rRNAs.</text>
</comment>
<evidence type="ECO:0000313" key="18">
    <source>
        <dbReference type="EMBL" id="KAK2069504.1"/>
    </source>
</evidence>
<dbReference type="EC" id="3.6.4.13" evidence="3"/>
<keyword evidence="4" id="KW-0690">Ribosome biogenesis</keyword>
<keyword evidence="5" id="KW-0547">Nucleotide-binding</keyword>
<dbReference type="Proteomes" id="UP001217918">
    <property type="component" value="Unassembled WGS sequence"/>
</dbReference>
<dbReference type="GO" id="GO:0016787">
    <property type="term" value="F:hydrolase activity"/>
    <property type="evidence" value="ECO:0007669"/>
    <property type="project" value="UniProtKB-KW"/>
</dbReference>
<keyword evidence="7" id="KW-0347">Helicase</keyword>
<dbReference type="SUPFAM" id="SSF52540">
    <property type="entry name" value="P-loop containing nucleoside triphosphate hydrolases"/>
    <property type="match status" value="2"/>
</dbReference>